<feature type="transmembrane region" description="Helical" evidence="1">
    <location>
        <begin position="232"/>
        <end position="251"/>
    </location>
</feature>
<feature type="transmembrane region" description="Helical" evidence="1">
    <location>
        <begin position="14"/>
        <end position="32"/>
    </location>
</feature>
<dbReference type="InterPro" id="IPR052529">
    <property type="entry name" value="Bact_Transport_Assoc"/>
</dbReference>
<comment type="caution">
    <text evidence="3">The sequence shown here is derived from an EMBL/GenBank/DDBJ whole genome shotgun (WGS) entry which is preliminary data.</text>
</comment>
<dbReference type="RefSeq" id="WP_161111423.1">
    <property type="nucleotide sequence ID" value="NZ_WWHY01000001.1"/>
</dbReference>
<evidence type="ECO:0000313" key="4">
    <source>
        <dbReference type="Proteomes" id="UP000467124"/>
    </source>
</evidence>
<accession>A0A7K2IWE3</accession>
<evidence type="ECO:0000313" key="3">
    <source>
        <dbReference type="EMBL" id="MYR34134.1"/>
    </source>
</evidence>
<evidence type="ECO:0000256" key="1">
    <source>
        <dbReference type="SAM" id="Phobius"/>
    </source>
</evidence>
<proteinExistence type="predicted"/>
<dbReference type="EMBL" id="WWHY01000001">
    <property type="protein sequence ID" value="MYR34134.1"/>
    <property type="molecule type" value="Genomic_DNA"/>
</dbReference>
<dbReference type="InterPro" id="IPR007349">
    <property type="entry name" value="DUF418"/>
</dbReference>
<dbReference type="Proteomes" id="UP000467124">
    <property type="component" value="Unassembled WGS sequence"/>
</dbReference>
<keyword evidence="1" id="KW-0472">Membrane</keyword>
<feature type="transmembrane region" description="Helical" evidence="1">
    <location>
        <begin position="345"/>
        <end position="368"/>
    </location>
</feature>
<dbReference type="PANTHER" id="PTHR30590:SF2">
    <property type="entry name" value="INNER MEMBRANE PROTEIN"/>
    <property type="match status" value="1"/>
</dbReference>
<protein>
    <submittedName>
        <fullName evidence="3">DUF418 domain-containing protein</fullName>
    </submittedName>
</protein>
<dbReference type="PANTHER" id="PTHR30590">
    <property type="entry name" value="INNER MEMBRANE PROTEIN"/>
    <property type="match status" value="1"/>
</dbReference>
<keyword evidence="1" id="KW-1133">Transmembrane helix</keyword>
<gene>
    <name evidence="3" type="ORF">GTW20_18205</name>
</gene>
<name>A0A7K2IWE3_9ACTN</name>
<feature type="transmembrane region" description="Helical" evidence="1">
    <location>
        <begin position="322"/>
        <end position="339"/>
    </location>
</feature>
<feature type="transmembrane region" description="Helical" evidence="1">
    <location>
        <begin position="136"/>
        <end position="154"/>
    </location>
</feature>
<feature type="transmembrane region" description="Helical" evidence="1">
    <location>
        <begin position="199"/>
        <end position="220"/>
    </location>
</feature>
<organism evidence="3 4">
    <name type="scientific">Nocardiopsis alba</name>
    <dbReference type="NCBI Taxonomy" id="53437"/>
    <lineage>
        <taxon>Bacteria</taxon>
        <taxon>Bacillati</taxon>
        <taxon>Actinomycetota</taxon>
        <taxon>Actinomycetes</taxon>
        <taxon>Streptosporangiales</taxon>
        <taxon>Nocardiopsidaceae</taxon>
        <taxon>Nocardiopsis</taxon>
    </lineage>
</organism>
<feature type="transmembrane region" description="Helical" evidence="1">
    <location>
        <begin position="52"/>
        <end position="75"/>
    </location>
</feature>
<dbReference type="AlphaFoldDB" id="A0A7K2IWE3"/>
<reference evidence="3 4" key="1">
    <citation type="journal article" date="2019" name="Nat. Commun.">
        <title>The antimicrobial potential of Streptomyces from insect microbiomes.</title>
        <authorList>
            <person name="Chevrette M.G."/>
            <person name="Carlson C.M."/>
            <person name="Ortega H.E."/>
            <person name="Thomas C."/>
            <person name="Ananiev G.E."/>
            <person name="Barns K.J."/>
            <person name="Book A.J."/>
            <person name="Cagnazzo J."/>
            <person name="Carlos C."/>
            <person name="Flanigan W."/>
            <person name="Grubbs K.J."/>
            <person name="Horn H.A."/>
            <person name="Hoffmann F.M."/>
            <person name="Klassen J.L."/>
            <person name="Knack J.J."/>
            <person name="Lewin G.R."/>
            <person name="McDonald B.R."/>
            <person name="Muller L."/>
            <person name="Melo W.G.P."/>
            <person name="Pinto-Tomas A.A."/>
            <person name="Schmitz A."/>
            <person name="Wendt-Pienkowski E."/>
            <person name="Wildman S."/>
            <person name="Zhao M."/>
            <person name="Zhang F."/>
            <person name="Bugni T.S."/>
            <person name="Andes D.R."/>
            <person name="Pupo M.T."/>
            <person name="Currie C.R."/>
        </authorList>
    </citation>
    <scope>NUCLEOTIDE SEQUENCE [LARGE SCALE GENOMIC DNA]</scope>
    <source>
        <strain evidence="3 4">SID5840</strain>
    </source>
</reference>
<sequence>MPVPNTRRSLAPDLARGFMLLFIALVNARFFLTHDDTVRGLGDRLLTLVQLVLVDGRAIPLFSLLFGYGAVWIARRVTEAGGGRVHVRTVLRRRGLWLLLFGLAHGVLLLPVDILGAYGLALLLFTGFLRARDRTLLWSAGVFAVLSLTLNVLLSVSEAVGEGDTAISGGSEVSATAVPSLVEPGFVAACIERFQEWTLYTPVTLLLVVMPPLLLGVWAGRRRVLERPEEHRRPLVITAVVGLGVAVIAGLPDGLVSAGLLPTPEPVVEVLLWIAHDAAGWAGGPGWAALITLLALRLNTGGPTGHPLVTAITAVGERSMSCYLFQAVIFTLVFAPYGLGWGATASVSTAALVAVGTWGTTVVAAFLCHRAGLRGPAEALLRRLVYSGVHLSGPARETDPSGPR</sequence>
<dbReference type="Pfam" id="PF04235">
    <property type="entry name" value="DUF418"/>
    <property type="match status" value="1"/>
</dbReference>
<feature type="transmembrane region" description="Helical" evidence="1">
    <location>
        <begin position="271"/>
        <end position="296"/>
    </location>
</feature>
<evidence type="ECO:0000259" key="2">
    <source>
        <dbReference type="Pfam" id="PF04235"/>
    </source>
</evidence>
<feature type="domain" description="DUF418" evidence="2">
    <location>
        <begin position="219"/>
        <end position="386"/>
    </location>
</feature>
<keyword evidence="1" id="KW-0812">Transmembrane</keyword>
<feature type="transmembrane region" description="Helical" evidence="1">
    <location>
        <begin position="95"/>
        <end position="124"/>
    </location>
</feature>